<keyword evidence="5" id="KW-0503">Monooxygenase</keyword>
<dbReference type="GO" id="GO:0004497">
    <property type="term" value="F:monooxygenase activity"/>
    <property type="evidence" value="ECO:0007669"/>
    <property type="project" value="UniProtKB-KW"/>
</dbReference>
<dbReference type="Pfam" id="PF00067">
    <property type="entry name" value="p450"/>
    <property type="match status" value="2"/>
</dbReference>
<evidence type="ECO:0000256" key="1">
    <source>
        <dbReference type="ARBA" id="ARBA00022617"/>
    </source>
</evidence>
<dbReference type="GO" id="GO:0005506">
    <property type="term" value="F:iron ion binding"/>
    <property type="evidence" value="ECO:0007669"/>
    <property type="project" value="InterPro"/>
</dbReference>
<dbReference type="InterPro" id="IPR050651">
    <property type="entry name" value="Plant_Cytochrome_P450_Monoox"/>
</dbReference>
<dbReference type="PANTHER" id="PTHR47947:SF19">
    <property type="entry name" value="CYTOCHROME P450 82C3-RELATED"/>
    <property type="match status" value="1"/>
</dbReference>
<comment type="caution">
    <text evidence="6">The sequence shown here is derived from an EMBL/GenBank/DDBJ whole genome shotgun (WGS) entry which is preliminary data.</text>
</comment>
<evidence type="ECO:0000256" key="5">
    <source>
        <dbReference type="ARBA" id="ARBA00023033"/>
    </source>
</evidence>
<gene>
    <name evidence="6" type="ORF">Acr_04g0008550</name>
</gene>
<dbReference type="PRINTS" id="PR00385">
    <property type="entry name" value="P450"/>
</dbReference>
<accession>A0A7J0EKG2</accession>
<evidence type="ECO:0000256" key="4">
    <source>
        <dbReference type="ARBA" id="ARBA00023004"/>
    </source>
</evidence>
<dbReference type="GO" id="GO:0016705">
    <property type="term" value="F:oxidoreductase activity, acting on paired donors, with incorporation or reduction of molecular oxygen"/>
    <property type="evidence" value="ECO:0007669"/>
    <property type="project" value="InterPro"/>
</dbReference>
<reference evidence="6 7" key="1">
    <citation type="submission" date="2019-07" db="EMBL/GenBank/DDBJ databases">
        <title>De Novo Assembly of kiwifruit Actinidia rufa.</title>
        <authorList>
            <person name="Sugita-Konishi S."/>
            <person name="Sato K."/>
            <person name="Mori E."/>
            <person name="Abe Y."/>
            <person name="Kisaki G."/>
            <person name="Hamano K."/>
            <person name="Suezawa K."/>
            <person name="Otani M."/>
            <person name="Fukuda T."/>
            <person name="Manabe T."/>
            <person name="Gomi K."/>
            <person name="Tabuchi M."/>
            <person name="Akimitsu K."/>
            <person name="Kataoka I."/>
        </authorList>
    </citation>
    <scope>NUCLEOTIDE SEQUENCE [LARGE SCALE GENOMIC DNA]</scope>
    <source>
        <strain evidence="7">cv. Fuchu</strain>
    </source>
</reference>
<dbReference type="InterPro" id="IPR036396">
    <property type="entry name" value="Cyt_P450_sf"/>
</dbReference>
<dbReference type="Gene3D" id="1.10.630.10">
    <property type="entry name" value="Cytochrome P450"/>
    <property type="match status" value="2"/>
</dbReference>
<sequence>MDSSFCLPVIGAFVTLVFVYCALVGKKNQKTSMISIKEAPQPAGAWPIIGHLHLLGGVDQLLYRTLGDMADKYGPAFNIRLGSRCAFVVNSWEVAKECFTDNDKALASRPTTAAAKLMGYNYAVFGLHRTALSGVRCGRLPPLSSSQTADLKCSNTCGLPKMVAGKRYFGAGADCTHPSGGSDTTAGTLTWAISLLLNNTEALKKAQEELDLHVGADRQVDDSDIKNLVYLQAIIKETLRLYPAGPLLGPREAMESCTVGGYNVPVGTRLIVNIWKIQRDPRVWTDPSVFKPERRSCPGVSFALQVLHLTLARLLHGFDLASPLDLPVDMSESPGLTIPKATPLEVLLTPRLAHEALRLLNCMI</sequence>
<dbReference type="PRINTS" id="PR00463">
    <property type="entry name" value="EP450I"/>
</dbReference>
<evidence type="ECO:0000256" key="3">
    <source>
        <dbReference type="ARBA" id="ARBA00023002"/>
    </source>
</evidence>
<keyword evidence="1" id="KW-0349">Heme</keyword>
<evidence type="ECO:0000313" key="7">
    <source>
        <dbReference type="Proteomes" id="UP000585474"/>
    </source>
</evidence>
<name>A0A7J0EKG2_9ERIC</name>
<dbReference type="AlphaFoldDB" id="A0A7J0EKG2"/>
<evidence type="ECO:0000256" key="2">
    <source>
        <dbReference type="ARBA" id="ARBA00022723"/>
    </source>
</evidence>
<dbReference type="EMBL" id="BJWL01000004">
    <property type="protein sequence ID" value="GFY86117.1"/>
    <property type="molecule type" value="Genomic_DNA"/>
</dbReference>
<evidence type="ECO:0000313" key="6">
    <source>
        <dbReference type="EMBL" id="GFY86117.1"/>
    </source>
</evidence>
<dbReference type="Proteomes" id="UP000585474">
    <property type="component" value="Unassembled WGS sequence"/>
</dbReference>
<keyword evidence="3" id="KW-0560">Oxidoreductase</keyword>
<proteinExistence type="predicted"/>
<organism evidence="6 7">
    <name type="scientific">Actinidia rufa</name>
    <dbReference type="NCBI Taxonomy" id="165716"/>
    <lineage>
        <taxon>Eukaryota</taxon>
        <taxon>Viridiplantae</taxon>
        <taxon>Streptophyta</taxon>
        <taxon>Embryophyta</taxon>
        <taxon>Tracheophyta</taxon>
        <taxon>Spermatophyta</taxon>
        <taxon>Magnoliopsida</taxon>
        <taxon>eudicotyledons</taxon>
        <taxon>Gunneridae</taxon>
        <taxon>Pentapetalae</taxon>
        <taxon>asterids</taxon>
        <taxon>Ericales</taxon>
        <taxon>Actinidiaceae</taxon>
        <taxon>Actinidia</taxon>
    </lineage>
</organism>
<dbReference type="PANTHER" id="PTHR47947">
    <property type="entry name" value="CYTOCHROME P450 82C3-RELATED"/>
    <property type="match status" value="1"/>
</dbReference>
<dbReference type="SUPFAM" id="SSF48264">
    <property type="entry name" value="Cytochrome P450"/>
    <property type="match status" value="2"/>
</dbReference>
<dbReference type="InterPro" id="IPR002401">
    <property type="entry name" value="Cyt_P450_E_grp-I"/>
</dbReference>
<protein>
    <submittedName>
        <fullName evidence="6">Cytochrome P450, family 82, subfamily C, polypeptide 4</fullName>
    </submittedName>
</protein>
<dbReference type="GO" id="GO:0020037">
    <property type="term" value="F:heme binding"/>
    <property type="evidence" value="ECO:0007669"/>
    <property type="project" value="InterPro"/>
</dbReference>
<dbReference type="OrthoDB" id="2789670at2759"/>
<keyword evidence="2" id="KW-0479">Metal-binding</keyword>
<dbReference type="InterPro" id="IPR001128">
    <property type="entry name" value="Cyt_P450"/>
</dbReference>
<keyword evidence="4" id="KW-0408">Iron</keyword>
<keyword evidence="7" id="KW-1185">Reference proteome</keyword>